<dbReference type="EMBL" id="JBBXJM010000004">
    <property type="protein sequence ID" value="KAL1408921.1"/>
    <property type="molecule type" value="Genomic_DNA"/>
</dbReference>
<name>A0ABR3Q2N9_9TREE</name>
<evidence type="ECO:0000313" key="3">
    <source>
        <dbReference type="Proteomes" id="UP001565368"/>
    </source>
</evidence>
<evidence type="ECO:0000259" key="1">
    <source>
        <dbReference type="SMART" id="SM00014"/>
    </source>
</evidence>
<evidence type="ECO:0000313" key="2">
    <source>
        <dbReference type="EMBL" id="KAL1408921.1"/>
    </source>
</evidence>
<dbReference type="SUPFAM" id="SSF48317">
    <property type="entry name" value="Acid phosphatase/Vanadium-dependent haloperoxidase"/>
    <property type="match status" value="1"/>
</dbReference>
<reference evidence="2 3" key="1">
    <citation type="submission" date="2023-08" db="EMBL/GenBank/DDBJ databases">
        <title>Annotated Genome Sequence of Vanrija albida AlHP1.</title>
        <authorList>
            <person name="Herzog R."/>
        </authorList>
    </citation>
    <scope>NUCLEOTIDE SEQUENCE [LARGE SCALE GENOMIC DNA]</scope>
    <source>
        <strain evidence="2 3">AlHP1</strain>
    </source>
</reference>
<organism evidence="2 3">
    <name type="scientific">Vanrija albida</name>
    <dbReference type="NCBI Taxonomy" id="181172"/>
    <lineage>
        <taxon>Eukaryota</taxon>
        <taxon>Fungi</taxon>
        <taxon>Dikarya</taxon>
        <taxon>Basidiomycota</taxon>
        <taxon>Agaricomycotina</taxon>
        <taxon>Tremellomycetes</taxon>
        <taxon>Trichosporonales</taxon>
        <taxon>Trichosporonaceae</taxon>
        <taxon>Vanrija</taxon>
    </lineage>
</organism>
<dbReference type="PANTHER" id="PTHR14969:SF13">
    <property type="entry name" value="AT30094P"/>
    <property type="match status" value="1"/>
</dbReference>
<dbReference type="GeneID" id="95986778"/>
<comment type="caution">
    <text evidence="2">The sequence shown here is derived from an EMBL/GenBank/DDBJ whole genome shotgun (WGS) entry which is preliminary data.</text>
</comment>
<sequence length="180" mass="19217">MVLPRIHRPSDYPSFLLYFLDQAHATVTAGTAAVILYTRSAHAVWFALGAVASTLMAKVAKKLIREPRPDTPDAVKEKKTYGMPSSHATALSYYFCYLLPLLPLASGATWAERAALTATAGAIIWSRVELGYHTVPQVLGGAVVGAAGAAGWSALWDAVPEIQSGIQAAIDATLRVVWPQ</sequence>
<keyword evidence="3" id="KW-1185">Reference proteome</keyword>
<dbReference type="Gene3D" id="1.20.144.10">
    <property type="entry name" value="Phosphatidic acid phosphatase type 2/haloperoxidase"/>
    <property type="match status" value="1"/>
</dbReference>
<dbReference type="RefSeq" id="XP_069208865.1">
    <property type="nucleotide sequence ID" value="XM_069354223.1"/>
</dbReference>
<dbReference type="Pfam" id="PF01569">
    <property type="entry name" value="PAP2"/>
    <property type="match status" value="1"/>
</dbReference>
<protein>
    <recommendedName>
        <fullName evidence="1">Phosphatidic acid phosphatase type 2/haloperoxidase domain-containing protein</fullName>
    </recommendedName>
</protein>
<dbReference type="InterPro" id="IPR000326">
    <property type="entry name" value="PAP2/HPO"/>
</dbReference>
<dbReference type="SMART" id="SM00014">
    <property type="entry name" value="acidPPc"/>
    <property type="match status" value="1"/>
</dbReference>
<accession>A0ABR3Q2N9</accession>
<dbReference type="Proteomes" id="UP001565368">
    <property type="component" value="Unassembled WGS sequence"/>
</dbReference>
<dbReference type="PANTHER" id="PTHR14969">
    <property type="entry name" value="SPHINGOSINE-1-PHOSPHATE PHOSPHOHYDROLASE"/>
    <property type="match status" value="1"/>
</dbReference>
<gene>
    <name evidence="2" type="ORF">Q8F55_005735</name>
</gene>
<dbReference type="InterPro" id="IPR036938">
    <property type="entry name" value="PAP2/HPO_sf"/>
</dbReference>
<feature type="domain" description="Phosphatidic acid phosphatase type 2/haloperoxidase" evidence="1">
    <location>
        <begin position="43"/>
        <end position="153"/>
    </location>
</feature>
<proteinExistence type="predicted"/>